<protein>
    <recommendedName>
        <fullName evidence="5">Coiled-coil domain-containing protein 171-like</fullName>
    </recommendedName>
</protein>
<feature type="compositionally biased region" description="Polar residues" evidence="2">
    <location>
        <begin position="1342"/>
        <end position="1361"/>
    </location>
</feature>
<dbReference type="OrthoDB" id="287623at2759"/>
<feature type="coiled-coil region" evidence="1">
    <location>
        <begin position="1069"/>
        <end position="1176"/>
    </location>
</feature>
<name>A0A9D4KKJ5_DREPO</name>
<dbReference type="PANTHER" id="PTHR37476">
    <property type="entry name" value="COILED-COIL DOMAIN-CONTAINING PROTEIN 171"/>
    <property type="match status" value="1"/>
</dbReference>
<feature type="coiled-coil region" evidence="1">
    <location>
        <begin position="479"/>
        <end position="548"/>
    </location>
</feature>
<evidence type="ECO:0000313" key="4">
    <source>
        <dbReference type="Proteomes" id="UP000828390"/>
    </source>
</evidence>
<reference evidence="3" key="2">
    <citation type="submission" date="2020-11" db="EMBL/GenBank/DDBJ databases">
        <authorList>
            <person name="McCartney M.A."/>
            <person name="Auch B."/>
            <person name="Kono T."/>
            <person name="Mallez S."/>
            <person name="Becker A."/>
            <person name="Gohl D.M."/>
            <person name="Silverstein K.A.T."/>
            <person name="Koren S."/>
            <person name="Bechman K.B."/>
            <person name="Herman A."/>
            <person name="Abrahante J.E."/>
            <person name="Garbe J."/>
        </authorList>
    </citation>
    <scope>NUCLEOTIDE SEQUENCE</scope>
    <source>
        <strain evidence="3">Duluth1</strain>
        <tissue evidence="3">Whole animal</tissue>
    </source>
</reference>
<feature type="compositionally biased region" description="Basic and acidic residues" evidence="2">
    <location>
        <begin position="1304"/>
        <end position="1320"/>
    </location>
</feature>
<feature type="region of interest" description="Disordered" evidence="2">
    <location>
        <begin position="156"/>
        <end position="179"/>
    </location>
</feature>
<evidence type="ECO:0000313" key="3">
    <source>
        <dbReference type="EMBL" id="KAH3840972.1"/>
    </source>
</evidence>
<feature type="region of interest" description="Disordered" evidence="2">
    <location>
        <begin position="1"/>
        <end position="37"/>
    </location>
</feature>
<gene>
    <name evidence="3" type="ORF">DPMN_114430</name>
</gene>
<dbReference type="PANTHER" id="PTHR37476:SF1">
    <property type="entry name" value="COILED-COIL DOMAIN-CONTAINING PROTEIN 171"/>
    <property type="match status" value="1"/>
</dbReference>
<reference evidence="3" key="1">
    <citation type="journal article" date="2019" name="bioRxiv">
        <title>The Genome of the Zebra Mussel, Dreissena polymorpha: A Resource for Invasive Species Research.</title>
        <authorList>
            <person name="McCartney M.A."/>
            <person name="Auch B."/>
            <person name="Kono T."/>
            <person name="Mallez S."/>
            <person name="Zhang Y."/>
            <person name="Obille A."/>
            <person name="Becker A."/>
            <person name="Abrahante J.E."/>
            <person name="Garbe J."/>
            <person name="Badalamenti J.P."/>
            <person name="Herman A."/>
            <person name="Mangelson H."/>
            <person name="Liachko I."/>
            <person name="Sullivan S."/>
            <person name="Sone E.D."/>
            <person name="Koren S."/>
            <person name="Silverstein K.A.T."/>
            <person name="Beckman K.B."/>
            <person name="Gohl D.M."/>
        </authorList>
    </citation>
    <scope>NUCLEOTIDE SEQUENCE</scope>
    <source>
        <strain evidence="3">Duluth1</strain>
        <tissue evidence="3">Whole animal</tissue>
    </source>
</reference>
<keyword evidence="4" id="KW-1185">Reference proteome</keyword>
<evidence type="ECO:0000256" key="2">
    <source>
        <dbReference type="SAM" id="MobiDB-lite"/>
    </source>
</evidence>
<evidence type="ECO:0008006" key="5">
    <source>
        <dbReference type="Google" id="ProtNLM"/>
    </source>
</evidence>
<feature type="compositionally biased region" description="Polar residues" evidence="2">
    <location>
        <begin position="19"/>
        <end position="36"/>
    </location>
</feature>
<organism evidence="3 4">
    <name type="scientific">Dreissena polymorpha</name>
    <name type="common">Zebra mussel</name>
    <name type="synonym">Mytilus polymorpha</name>
    <dbReference type="NCBI Taxonomy" id="45954"/>
    <lineage>
        <taxon>Eukaryota</taxon>
        <taxon>Metazoa</taxon>
        <taxon>Spiralia</taxon>
        <taxon>Lophotrochozoa</taxon>
        <taxon>Mollusca</taxon>
        <taxon>Bivalvia</taxon>
        <taxon>Autobranchia</taxon>
        <taxon>Heteroconchia</taxon>
        <taxon>Euheterodonta</taxon>
        <taxon>Imparidentia</taxon>
        <taxon>Neoheterodontei</taxon>
        <taxon>Myida</taxon>
        <taxon>Dreissenoidea</taxon>
        <taxon>Dreissenidae</taxon>
        <taxon>Dreissena</taxon>
    </lineage>
</organism>
<dbReference type="EMBL" id="JAIWYP010000004">
    <property type="protein sequence ID" value="KAH3840972.1"/>
    <property type="molecule type" value="Genomic_DNA"/>
</dbReference>
<feature type="coiled-coil region" evidence="1">
    <location>
        <begin position="76"/>
        <end position="149"/>
    </location>
</feature>
<feature type="region of interest" description="Disordered" evidence="2">
    <location>
        <begin position="1304"/>
        <end position="1361"/>
    </location>
</feature>
<sequence>MSSEDEEPVKASGPHDADASNNSEDFGRFNQDNSYHYSYGQGRKHEITFSPEASKEWKNMTMSPGSEDPGRLRIENNQLKLQMKQISSDLQAEQDTVSSLRKRLNSVERDRLETATKANKEVSELESQIAKLRANVEKGEAAKANIEFELTRTKRDLAQQKQSAAGREQAFEQASTDLKQKLSEYGDEIKRLEESLHHARESAEERERQLKREIELKDAELFKGSNEQEQWKAENEKATSQLQQLESSMASLKERLSDMESELKHKTDQQRRTVTEFDYCKEREERTKKELESALQRLRAIEESIESERAAHLETKFNSEIVQLRVRDLEGALDVEKSANIEANKAIDRLSKQIKELETSYEDERKTNKQLSEKHSRLEKEHVNVRKQLMSEVENKKSTIGSLSKELEVHQKNFIELKEELSKARKRQIFLEETYGGSMRELELLLQNFQMAEDIKPKKQSQTKGKEKVSKNPAPSIVLENLRLTLSDYRKRLDQTSEELTKMKKSSGSLSKEMEQCKEMIWAKDKSLEDAQKSYTRTAKELNRVRSEYGELETLLTRLKVDMQSTATNQSKDRTRIQELSEEIMKLVKKHKTDEEEKLAFLHGLYQRLLAGKIVVASKEKTFNQFSWHDLTNMVYDQVATLINNLQNAEEKITHLDECLRAREEGLKDDHLSHEDQMNKLTTLTKERELSWQKQKQELEDHYQQMLTEMQARIKKSQSVADQAWEKIRTTGSVQQGLEAECSDLQGKLTDAHQQNTALLASCSLLIGAFYPLCARANNLACQRRIMEDQLNNWDVCRERVELLVHTLTSEMNKADGKQRESTLPKRSPMLMFRTGAIAVLAANRLKRIGSESTCTFVTHDSATGHNNILVCTGSSDSPVRDTDEDRYPGHSAPGETGLLHWLTSPELLHTLTSSTSELMETMNQVKGKDRMGSVETRAVVNAARNSFTRLFDRLGRYYEGVAIRADIGFRERNSLVRLLGRGLNRALKDKTAEDMGPASPQELMISLQSHILEFTQRLHSVEVERRGLLQEVGRLQAELERLGPEKEELLSEGAEIAVTQQGNKYVSMDKFESVCMELNNALKREEQAQQLLQEQSRQMEDLSSRMDIFSSEGIEKEQTLTEAIQGLAETKLELRRKEQTVRQVNKQLSSLEGEKESLQNNLQDAEKALRTVAKDKEILTTYIQTVESALNRVKNDVGTKSGRDVSLSKLLLNAEFIPKDVGKAGPELIACQNLVGAFVDTQHHLVSRIKAMEDEMAEGRRHVNLLKQELSDAVRRENEQFEYSPPMKDRFNGQRTIEEEAMLDHDFTEREFMPLREDSEISFNASRRSRPSPKKADRSGQFATPTKSSRNSNRLQAARR</sequence>
<comment type="caution">
    <text evidence="3">The sequence shown here is derived from an EMBL/GenBank/DDBJ whole genome shotgun (WGS) entry which is preliminary data.</text>
</comment>
<keyword evidence="1" id="KW-0175">Coiled coil</keyword>
<evidence type="ECO:0000256" key="1">
    <source>
        <dbReference type="SAM" id="Coils"/>
    </source>
</evidence>
<dbReference type="Proteomes" id="UP000828390">
    <property type="component" value="Unassembled WGS sequence"/>
</dbReference>
<proteinExistence type="predicted"/>
<feature type="coiled-coil region" evidence="1">
    <location>
        <begin position="340"/>
        <end position="427"/>
    </location>
</feature>
<accession>A0A9D4KKJ5</accession>